<evidence type="ECO:0000313" key="1">
    <source>
        <dbReference type="EMBL" id="MCE5165838.1"/>
    </source>
</evidence>
<organism evidence="1 2">
    <name type="scientific">Datura stramonium</name>
    <name type="common">Jimsonweed</name>
    <name type="synonym">Common thornapple</name>
    <dbReference type="NCBI Taxonomy" id="4076"/>
    <lineage>
        <taxon>Eukaryota</taxon>
        <taxon>Viridiplantae</taxon>
        <taxon>Streptophyta</taxon>
        <taxon>Embryophyta</taxon>
        <taxon>Tracheophyta</taxon>
        <taxon>Spermatophyta</taxon>
        <taxon>Magnoliopsida</taxon>
        <taxon>eudicotyledons</taxon>
        <taxon>Gunneridae</taxon>
        <taxon>Pentapetalae</taxon>
        <taxon>asterids</taxon>
        <taxon>lamiids</taxon>
        <taxon>Solanales</taxon>
        <taxon>Solanaceae</taxon>
        <taxon>Solanoideae</taxon>
        <taxon>Datureae</taxon>
        <taxon>Datura</taxon>
    </lineage>
</organism>
<feature type="non-terminal residue" evidence="1">
    <location>
        <position position="99"/>
    </location>
</feature>
<sequence length="99" mass="10991">MIRSDEPLEAIMINECWFSHPRALPLRSFGAVKWHQGLNTGYFRAYEMFCCQDHVNMQPKLDVLKSISPLSNNVSIGSGTLQKHTAVGVRASLRAGGDS</sequence>
<dbReference type="EMBL" id="JACEIK010017344">
    <property type="protein sequence ID" value="MCE5165838.1"/>
    <property type="molecule type" value="Genomic_DNA"/>
</dbReference>
<proteinExistence type="predicted"/>
<comment type="caution">
    <text evidence="1">The sequence shown here is derived from an EMBL/GenBank/DDBJ whole genome shotgun (WGS) entry which is preliminary data.</text>
</comment>
<accession>A0ABS8Y1A0</accession>
<keyword evidence="2" id="KW-1185">Reference proteome</keyword>
<evidence type="ECO:0000313" key="2">
    <source>
        <dbReference type="Proteomes" id="UP000823775"/>
    </source>
</evidence>
<gene>
    <name evidence="1" type="ORF">HAX54_012569</name>
</gene>
<dbReference type="Proteomes" id="UP000823775">
    <property type="component" value="Unassembled WGS sequence"/>
</dbReference>
<name>A0ABS8Y1A0_DATST</name>
<reference evidence="1 2" key="1">
    <citation type="journal article" date="2021" name="BMC Genomics">
        <title>Datura genome reveals duplications of psychoactive alkaloid biosynthetic genes and high mutation rate following tissue culture.</title>
        <authorList>
            <person name="Rajewski A."/>
            <person name="Carter-House D."/>
            <person name="Stajich J."/>
            <person name="Litt A."/>
        </authorList>
    </citation>
    <scope>NUCLEOTIDE SEQUENCE [LARGE SCALE GENOMIC DNA]</scope>
    <source>
        <strain evidence="1">AR-01</strain>
    </source>
</reference>
<protein>
    <submittedName>
        <fullName evidence="1">Uncharacterized protein</fullName>
    </submittedName>
</protein>